<organism evidence="3 4">
    <name type="scientific">Mya arenaria</name>
    <name type="common">Soft-shell clam</name>
    <dbReference type="NCBI Taxonomy" id="6604"/>
    <lineage>
        <taxon>Eukaryota</taxon>
        <taxon>Metazoa</taxon>
        <taxon>Spiralia</taxon>
        <taxon>Lophotrochozoa</taxon>
        <taxon>Mollusca</taxon>
        <taxon>Bivalvia</taxon>
        <taxon>Autobranchia</taxon>
        <taxon>Heteroconchia</taxon>
        <taxon>Euheterodonta</taxon>
        <taxon>Imparidentia</taxon>
        <taxon>Neoheterodontei</taxon>
        <taxon>Myida</taxon>
        <taxon>Myoidea</taxon>
        <taxon>Myidae</taxon>
        <taxon>Mya</taxon>
    </lineage>
</organism>
<dbReference type="Proteomes" id="UP001164746">
    <property type="component" value="Chromosome 4"/>
</dbReference>
<proteinExistence type="inferred from homology"/>
<evidence type="ECO:0000256" key="1">
    <source>
        <dbReference type="ARBA" id="ARBA00009500"/>
    </source>
</evidence>
<dbReference type="InterPro" id="IPR000215">
    <property type="entry name" value="Serpin_fam"/>
</dbReference>
<sequence length="154" mass="17548">MASRKRTVVSDSASEFSLDIYKAITSSSNNDNLFIAPTSIWIAMAMVNVGARNVTREQIEAALKLRFKDEEVMLDEFEKFSKVLNQGNRKSVKLQVANRLYPYSGRTILPKYISTISQHFGTDVKPLDFKSRISINNWVEEVTEQKIKNVLLTL</sequence>
<dbReference type="InterPro" id="IPR023796">
    <property type="entry name" value="Serpin_dom"/>
</dbReference>
<evidence type="ECO:0000313" key="3">
    <source>
        <dbReference type="EMBL" id="WAR02326.1"/>
    </source>
</evidence>
<dbReference type="InterPro" id="IPR036186">
    <property type="entry name" value="Serpin_sf"/>
</dbReference>
<name>A0ABY7E1E5_MYAAR</name>
<dbReference type="PANTHER" id="PTHR11461">
    <property type="entry name" value="SERINE PROTEASE INHIBITOR, SERPIN"/>
    <property type="match status" value="1"/>
</dbReference>
<dbReference type="Gene3D" id="3.30.497.10">
    <property type="entry name" value="Antithrombin, subunit I, domain 2"/>
    <property type="match status" value="1"/>
</dbReference>
<dbReference type="SUPFAM" id="SSF56574">
    <property type="entry name" value="Serpins"/>
    <property type="match status" value="1"/>
</dbReference>
<keyword evidence="4" id="KW-1185">Reference proteome</keyword>
<feature type="domain" description="Serpin" evidence="2">
    <location>
        <begin position="12"/>
        <end position="151"/>
    </location>
</feature>
<accession>A0ABY7E1E5</accession>
<dbReference type="Pfam" id="PF00079">
    <property type="entry name" value="Serpin"/>
    <property type="match status" value="1"/>
</dbReference>
<dbReference type="EMBL" id="CP111015">
    <property type="protein sequence ID" value="WAR02326.1"/>
    <property type="molecule type" value="Genomic_DNA"/>
</dbReference>
<protein>
    <submittedName>
        <fullName evidence="3">ILEU-like protein</fullName>
    </submittedName>
</protein>
<evidence type="ECO:0000259" key="2">
    <source>
        <dbReference type="Pfam" id="PF00079"/>
    </source>
</evidence>
<evidence type="ECO:0000313" key="4">
    <source>
        <dbReference type="Proteomes" id="UP001164746"/>
    </source>
</evidence>
<dbReference type="InterPro" id="IPR042178">
    <property type="entry name" value="Serpin_sf_1"/>
</dbReference>
<gene>
    <name evidence="3" type="ORF">MAR_008884</name>
</gene>
<dbReference type="PANTHER" id="PTHR11461:SF211">
    <property type="entry name" value="GH10112P-RELATED"/>
    <property type="match status" value="1"/>
</dbReference>
<reference evidence="3" key="1">
    <citation type="submission" date="2022-11" db="EMBL/GenBank/DDBJ databases">
        <title>Centuries of genome instability and evolution in soft-shell clam transmissible cancer (bioRxiv).</title>
        <authorList>
            <person name="Hart S.F.M."/>
            <person name="Yonemitsu M.A."/>
            <person name="Giersch R.M."/>
            <person name="Beal B.F."/>
            <person name="Arriagada G."/>
            <person name="Davis B.W."/>
            <person name="Ostrander E.A."/>
            <person name="Goff S.P."/>
            <person name="Metzger M.J."/>
        </authorList>
    </citation>
    <scope>NUCLEOTIDE SEQUENCE</scope>
    <source>
        <strain evidence="3">MELC-2E11</strain>
        <tissue evidence="3">Siphon/mantle</tissue>
    </source>
</reference>
<comment type="similarity">
    <text evidence="1">Belongs to the serpin family.</text>
</comment>